<reference evidence="2 3" key="1">
    <citation type="submission" date="2017-01" db="EMBL/GenBank/DDBJ databases">
        <authorList>
            <person name="Mah S.A."/>
            <person name="Swanson W.J."/>
            <person name="Moy G.W."/>
            <person name="Vacquier V.D."/>
        </authorList>
    </citation>
    <scope>NUCLEOTIDE SEQUENCE [LARGE SCALE GENOMIC DNA]</scope>
    <source>
        <strain evidence="2 3">DSM 22694</strain>
    </source>
</reference>
<evidence type="ECO:0000313" key="2">
    <source>
        <dbReference type="EMBL" id="APW44751.1"/>
    </source>
</evidence>
<dbReference type="CDD" id="cd01324">
    <property type="entry name" value="cbb3_Oxidase_CcoQ"/>
    <property type="match status" value="1"/>
</dbReference>
<sequence length="45" mass="5219">MDINTLRSLATVVSFVTFIGIVWWAWSKRRADDFSEAAQLPFEQD</sequence>
<organism evidence="2 3">
    <name type="scientific">Rhodoferax saidenbachensis</name>
    <dbReference type="NCBI Taxonomy" id="1484693"/>
    <lineage>
        <taxon>Bacteria</taxon>
        <taxon>Pseudomonadati</taxon>
        <taxon>Pseudomonadota</taxon>
        <taxon>Betaproteobacteria</taxon>
        <taxon>Burkholderiales</taxon>
        <taxon>Comamonadaceae</taxon>
        <taxon>Rhodoferax</taxon>
    </lineage>
</organism>
<keyword evidence="3" id="KW-1185">Reference proteome</keyword>
<dbReference type="KEGG" id="rsb:RS694_07815"/>
<gene>
    <name evidence="2" type="ORF">RS694_07815</name>
</gene>
<dbReference type="Proteomes" id="UP000186110">
    <property type="component" value="Chromosome"/>
</dbReference>
<evidence type="ECO:0000313" key="3">
    <source>
        <dbReference type="Proteomes" id="UP000186110"/>
    </source>
</evidence>
<dbReference type="InterPro" id="IPR008621">
    <property type="entry name" value="Cbb3-typ_cyt_oxidase_comp"/>
</dbReference>
<keyword evidence="1" id="KW-1133">Transmembrane helix</keyword>
<dbReference type="eggNOG" id="COG4736">
    <property type="taxonomic scope" value="Bacteria"/>
</dbReference>
<keyword evidence="1" id="KW-0472">Membrane</keyword>
<evidence type="ECO:0000256" key="1">
    <source>
        <dbReference type="SAM" id="Phobius"/>
    </source>
</evidence>
<dbReference type="AlphaFoldDB" id="A0A1P8KFK5"/>
<dbReference type="RefSeq" id="WP_029705757.1">
    <property type="nucleotide sequence ID" value="NZ_CP019239.1"/>
</dbReference>
<name>A0A1P8KFK5_9BURK</name>
<accession>A0A1P8KFK5</accession>
<keyword evidence="1" id="KW-0812">Transmembrane</keyword>
<dbReference type="STRING" id="1484693.RS694_07815"/>
<protein>
    <submittedName>
        <fullName evidence="2">Cbb3-type cytochrome C oxidase subunit 3</fullName>
    </submittedName>
</protein>
<feature type="transmembrane region" description="Helical" evidence="1">
    <location>
        <begin position="6"/>
        <end position="26"/>
    </location>
</feature>
<dbReference type="Pfam" id="PF05545">
    <property type="entry name" value="FixQ"/>
    <property type="match status" value="1"/>
</dbReference>
<proteinExistence type="predicted"/>
<dbReference type="EMBL" id="CP019239">
    <property type="protein sequence ID" value="APW44751.1"/>
    <property type="molecule type" value="Genomic_DNA"/>
</dbReference>